<evidence type="ECO:0000313" key="5">
    <source>
        <dbReference type="Proteomes" id="UP000313948"/>
    </source>
</evidence>
<name>A0ABX5VJC7_9MICO</name>
<dbReference type="Proteomes" id="UP000313948">
    <property type="component" value="Chromosome"/>
</dbReference>
<dbReference type="InterPro" id="IPR018392">
    <property type="entry name" value="LysM"/>
</dbReference>
<dbReference type="EMBL" id="CP040899">
    <property type="protein sequence ID" value="QDB78514.1"/>
    <property type="molecule type" value="Genomic_DNA"/>
</dbReference>
<dbReference type="InterPro" id="IPR036779">
    <property type="entry name" value="LysM_dom_sf"/>
</dbReference>
<keyword evidence="2" id="KW-1133">Transmembrane helix</keyword>
<evidence type="ECO:0000256" key="2">
    <source>
        <dbReference type="SAM" id="Phobius"/>
    </source>
</evidence>
<gene>
    <name evidence="4" type="ORF">FE251_03315</name>
</gene>
<dbReference type="PROSITE" id="PS51782">
    <property type="entry name" value="LYSM"/>
    <property type="match status" value="1"/>
</dbReference>
<dbReference type="Gene3D" id="3.10.350.10">
    <property type="entry name" value="LysM domain"/>
    <property type="match status" value="1"/>
</dbReference>
<feature type="compositionally biased region" description="Low complexity" evidence="1">
    <location>
        <begin position="172"/>
        <end position="199"/>
    </location>
</feature>
<keyword evidence="2" id="KW-0472">Membrane</keyword>
<proteinExistence type="predicted"/>
<feature type="compositionally biased region" description="Low complexity" evidence="1">
    <location>
        <begin position="132"/>
        <end position="143"/>
    </location>
</feature>
<dbReference type="RefSeq" id="WP_139947856.1">
    <property type="nucleotide sequence ID" value="NZ_CP040899.1"/>
</dbReference>
<organism evidence="4 5">
    <name type="scientific">Georgenia wutianyii</name>
    <dbReference type="NCBI Taxonomy" id="2585135"/>
    <lineage>
        <taxon>Bacteria</taxon>
        <taxon>Bacillati</taxon>
        <taxon>Actinomycetota</taxon>
        <taxon>Actinomycetes</taxon>
        <taxon>Micrococcales</taxon>
        <taxon>Bogoriellaceae</taxon>
        <taxon>Georgenia</taxon>
    </lineage>
</organism>
<evidence type="ECO:0000256" key="1">
    <source>
        <dbReference type="SAM" id="MobiDB-lite"/>
    </source>
</evidence>
<protein>
    <submittedName>
        <fullName evidence="4">LysM peptidoglycan-binding domain-containing protein</fullName>
    </submittedName>
</protein>
<accession>A0ABX5VJC7</accession>
<evidence type="ECO:0000259" key="3">
    <source>
        <dbReference type="PROSITE" id="PS51782"/>
    </source>
</evidence>
<dbReference type="PANTHER" id="PTHR34700">
    <property type="entry name" value="POTASSIUM BINDING PROTEIN KBP"/>
    <property type="match status" value="1"/>
</dbReference>
<feature type="transmembrane region" description="Helical" evidence="2">
    <location>
        <begin position="39"/>
        <end position="64"/>
    </location>
</feature>
<keyword evidence="5" id="KW-1185">Reference proteome</keyword>
<keyword evidence="2" id="KW-0812">Transmembrane</keyword>
<feature type="domain" description="LysM" evidence="3">
    <location>
        <begin position="211"/>
        <end position="268"/>
    </location>
</feature>
<dbReference type="Pfam" id="PF01476">
    <property type="entry name" value="LysM"/>
    <property type="match status" value="1"/>
</dbReference>
<evidence type="ECO:0000313" key="4">
    <source>
        <dbReference type="EMBL" id="QDB78514.1"/>
    </source>
</evidence>
<dbReference type="PANTHER" id="PTHR34700:SF4">
    <property type="entry name" value="PHAGE-LIKE ELEMENT PBSX PROTEIN XKDP"/>
    <property type="match status" value="1"/>
</dbReference>
<reference evidence="4 5" key="1">
    <citation type="submission" date="2019-05" db="EMBL/GenBank/DDBJ databases">
        <title>Georgenia *** sp. nov., and Georgenia *** sp. nov., isolated from the intestinal contents of plateau pika (Ochotona curzoniae) in the Qinghai-Tibet plateau of China.</title>
        <authorList>
            <person name="Tian Z."/>
        </authorList>
    </citation>
    <scope>NUCLEOTIDE SEQUENCE [LARGE SCALE GENOMIC DNA]</scope>
    <source>
        <strain evidence="4 5">Z294</strain>
    </source>
</reference>
<dbReference type="CDD" id="cd00118">
    <property type="entry name" value="LysM"/>
    <property type="match status" value="1"/>
</dbReference>
<sequence>MGLLRLVLVAALGAVGAALLAQHTAALLAGGVGGVDEAVALGAAATGTLVAAWYALSASAAALADAARLSRRAPRLAAVLAAAVRRYGAPAVRCAVVAGAGISLGALPATAAPEDVVPQDLRPGTVVTQTLPGGSEAPSSAPPTDDGASEPDGEPVPQDEGPTHPATPAPSEPAAAWPPAAQATSAPGATAPPGVAAPVSAPAAHTDLADESYVVRPGDSLWAVAARHLGPGATVADVAAEWPRWYEANRDVVGADPGLIHPGQLLQAPEPKDVP</sequence>
<feature type="region of interest" description="Disordered" evidence="1">
    <location>
        <begin position="115"/>
        <end position="199"/>
    </location>
</feature>
<dbReference type="InterPro" id="IPR052196">
    <property type="entry name" value="Bact_Kbp"/>
</dbReference>